<evidence type="ECO:0000313" key="11">
    <source>
        <dbReference type="Proteomes" id="UP001497525"/>
    </source>
</evidence>
<dbReference type="Pfam" id="PF00085">
    <property type="entry name" value="Thioredoxin"/>
    <property type="match status" value="1"/>
</dbReference>
<keyword evidence="2 7" id="KW-0812">Transmembrane</keyword>
<evidence type="ECO:0000256" key="1">
    <source>
        <dbReference type="ARBA" id="ARBA00004389"/>
    </source>
</evidence>
<evidence type="ECO:0000256" key="5">
    <source>
        <dbReference type="ARBA" id="ARBA00045246"/>
    </source>
</evidence>
<keyword evidence="4 7" id="KW-0472">Membrane</keyword>
<dbReference type="InterPro" id="IPR017937">
    <property type="entry name" value="Thioredoxin_CS"/>
</dbReference>
<feature type="region of interest" description="Disordered" evidence="6">
    <location>
        <begin position="481"/>
        <end position="500"/>
    </location>
</feature>
<dbReference type="PROSITE" id="PS00194">
    <property type="entry name" value="THIOREDOXIN_1"/>
    <property type="match status" value="1"/>
</dbReference>
<proteinExistence type="predicted"/>
<dbReference type="SUPFAM" id="SSF52833">
    <property type="entry name" value="Thioredoxin-like"/>
    <property type="match status" value="1"/>
</dbReference>
<comment type="subcellular location">
    <subcellularLocation>
        <location evidence="1">Endoplasmic reticulum membrane</location>
        <topology evidence="1">Single-pass membrane protein</topology>
    </subcellularLocation>
</comment>
<name>A0AAV2TLA5_CALDB</name>
<dbReference type="EMBL" id="CAXLJL010000434">
    <property type="protein sequence ID" value="CAL5137739.1"/>
    <property type="molecule type" value="Genomic_DNA"/>
</dbReference>
<evidence type="ECO:0000256" key="3">
    <source>
        <dbReference type="ARBA" id="ARBA00022989"/>
    </source>
</evidence>
<evidence type="ECO:0000313" key="10">
    <source>
        <dbReference type="EMBL" id="CAL5137739.1"/>
    </source>
</evidence>
<keyword evidence="8" id="KW-0732">Signal</keyword>
<dbReference type="InterPro" id="IPR036249">
    <property type="entry name" value="Thioredoxin-like_sf"/>
</dbReference>
<comment type="caution">
    <text evidence="10">The sequence shown here is derived from an EMBL/GenBank/DDBJ whole genome shotgun (WGS) entry which is preliminary data.</text>
</comment>
<accession>A0AAV2TLA5</accession>
<feature type="transmembrane region" description="Helical" evidence="7">
    <location>
        <begin position="424"/>
        <end position="445"/>
    </location>
</feature>
<evidence type="ECO:0000256" key="6">
    <source>
        <dbReference type="SAM" id="MobiDB-lite"/>
    </source>
</evidence>
<dbReference type="GO" id="GO:0005789">
    <property type="term" value="C:endoplasmic reticulum membrane"/>
    <property type="evidence" value="ECO:0007669"/>
    <property type="project" value="UniProtKB-SubCell"/>
</dbReference>
<feature type="chain" id="PRO_5043360073" description="Thioredoxin domain-containing protein" evidence="8">
    <location>
        <begin position="19"/>
        <end position="531"/>
    </location>
</feature>
<keyword evidence="3 7" id="KW-1133">Transmembrane helix</keyword>
<organism evidence="10 11">
    <name type="scientific">Calicophoron daubneyi</name>
    <name type="common">Rumen fluke</name>
    <name type="synonym">Paramphistomum daubneyi</name>
    <dbReference type="NCBI Taxonomy" id="300641"/>
    <lineage>
        <taxon>Eukaryota</taxon>
        <taxon>Metazoa</taxon>
        <taxon>Spiralia</taxon>
        <taxon>Lophotrochozoa</taxon>
        <taxon>Platyhelminthes</taxon>
        <taxon>Trematoda</taxon>
        <taxon>Digenea</taxon>
        <taxon>Plagiorchiida</taxon>
        <taxon>Pronocephalata</taxon>
        <taxon>Paramphistomoidea</taxon>
        <taxon>Paramphistomidae</taxon>
        <taxon>Calicophoron</taxon>
    </lineage>
</organism>
<dbReference type="AlphaFoldDB" id="A0AAV2TLA5"/>
<evidence type="ECO:0000256" key="7">
    <source>
        <dbReference type="SAM" id="Phobius"/>
    </source>
</evidence>
<protein>
    <recommendedName>
        <fullName evidence="9">Thioredoxin domain-containing protein</fullName>
    </recommendedName>
</protein>
<comment type="function">
    <text evidence="5">Probable disulfide isomerase, which participates in the folding of proteins containing disulfide bonds. May act as a dithiol oxidase. Acts as a regulator of endoplasmic reticulum-mitochondria contact sites via its ability to regulate redox signals.</text>
</comment>
<sequence length="531" mass="60385">MRRCAAFLISLLPFFTLGSRVIELNDSILETINRDAWLIKFYAPWCGYCRRLSPVYEKVAEELEVLGSPLKVAGLDASAYVQAGKHFHIAGFPTIMFINGSTSITYNGDRSVRSIVSFALRACAPSVKSINTRQEFEVNATYLNPDPFFILLDPCDTPIKGVYESAAEKFRFLTWFFRASAEAFPPRYSHLLDLARRPNRGLIVFKDSDGFVYPGTEDSGLKNPTEEQFKHHVMDWILRERYPAFPEMKVSDLWEFGSTELSANSLPQSNPSASTPTPLPTGSAFPYRLIALYLVTNYHDDALSGRFLQHGRMLAQKRLPSLFKRYQLAWTDEVALLSELAMIDLFVPSLIVVDPITRLIYLNPNQTYLNGLFSFDENVVVNFLLAVSEGQLKGYGGNTIPVRLRRLFYNLVRDVSEFVMHNPIISFAIFAVPALLFSCVVYLCCCMDTQYDEDMDEELIRKIRPQPREFDESTEVTDVAAESSPDMDVRHRGNSNTGKHYVKEYKDAGPVRSKSEIEAKHAEFEKWKNAH</sequence>
<gene>
    <name evidence="10" type="ORF">CDAUBV1_LOCUS12228</name>
</gene>
<dbReference type="InterPro" id="IPR052250">
    <property type="entry name" value="PDI_TMX3"/>
</dbReference>
<feature type="signal peptide" evidence="8">
    <location>
        <begin position="1"/>
        <end position="18"/>
    </location>
</feature>
<feature type="domain" description="Thioredoxin" evidence="9">
    <location>
        <begin position="6"/>
        <end position="124"/>
    </location>
</feature>
<dbReference type="PANTHER" id="PTHR46426">
    <property type="entry name" value="PROTEIN DISULFIDE-ISOMERASE TMX3"/>
    <property type="match status" value="1"/>
</dbReference>
<evidence type="ECO:0000256" key="4">
    <source>
        <dbReference type="ARBA" id="ARBA00023136"/>
    </source>
</evidence>
<evidence type="ECO:0000256" key="2">
    <source>
        <dbReference type="ARBA" id="ARBA00022692"/>
    </source>
</evidence>
<dbReference type="Gene3D" id="3.40.30.10">
    <property type="entry name" value="Glutaredoxin"/>
    <property type="match status" value="1"/>
</dbReference>
<reference evidence="10" key="1">
    <citation type="submission" date="2024-06" db="EMBL/GenBank/DDBJ databases">
        <authorList>
            <person name="Liu X."/>
            <person name="Lenzi L."/>
            <person name="Haldenby T S."/>
            <person name="Uol C."/>
        </authorList>
    </citation>
    <scope>NUCLEOTIDE SEQUENCE</scope>
</reference>
<dbReference type="PANTHER" id="PTHR46426:SF1">
    <property type="entry name" value="PROTEIN DISULFIDE-ISOMERASE TMX3"/>
    <property type="match status" value="1"/>
</dbReference>
<evidence type="ECO:0000259" key="9">
    <source>
        <dbReference type="PROSITE" id="PS51352"/>
    </source>
</evidence>
<evidence type="ECO:0000256" key="8">
    <source>
        <dbReference type="SAM" id="SignalP"/>
    </source>
</evidence>
<dbReference type="InterPro" id="IPR013766">
    <property type="entry name" value="Thioredoxin_domain"/>
</dbReference>
<dbReference type="PROSITE" id="PS51352">
    <property type="entry name" value="THIOREDOXIN_2"/>
    <property type="match status" value="1"/>
</dbReference>
<dbReference type="Proteomes" id="UP001497525">
    <property type="component" value="Unassembled WGS sequence"/>
</dbReference>